<dbReference type="RefSeq" id="WP_057849638.1">
    <property type="nucleotide sequence ID" value="NZ_LLXX01000039.1"/>
</dbReference>
<gene>
    <name evidence="1" type="ORF">CP49_35285</name>
</gene>
<dbReference type="EMBL" id="LLXX01000039">
    <property type="protein sequence ID" value="KRR11428.1"/>
    <property type="molecule type" value="Genomic_DNA"/>
</dbReference>
<dbReference type="STRING" id="1518501.CQ10_22175"/>
<keyword evidence="2" id="KW-1185">Reference proteome</keyword>
<accession>A0A0R3LU28</accession>
<organism evidence="1 2">
    <name type="scientific">Bradyrhizobium valentinum</name>
    <dbReference type="NCBI Taxonomy" id="1518501"/>
    <lineage>
        <taxon>Bacteria</taxon>
        <taxon>Pseudomonadati</taxon>
        <taxon>Pseudomonadota</taxon>
        <taxon>Alphaproteobacteria</taxon>
        <taxon>Hyphomicrobiales</taxon>
        <taxon>Nitrobacteraceae</taxon>
        <taxon>Bradyrhizobium</taxon>
    </lineage>
</organism>
<protein>
    <submittedName>
        <fullName evidence="1">Isoquinoline 1-oxidoreductase subunit</fullName>
    </submittedName>
</protein>
<dbReference type="Proteomes" id="UP000051913">
    <property type="component" value="Unassembled WGS sequence"/>
</dbReference>
<evidence type="ECO:0000313" key="1">
    <source>
        <dbReference type="EMBL" id="KRR11428.1"/>
    </source>
</evidence>
<dbReference type="SUPFAM" id="SSF48695">
    <property type="entry name" value="Multiheme cytochromes"/>
    <property type="match status" value="1"/>
</dbReference>
<sequence>MAGAVAVTVLVAAAVAQTTRQPTAKDLRPVPSFQNIADQQARSVALFEEAGKVLQHPRCVNCHPATERPLQSDAMRPHQPLVVRGADGHGVPGMTCNTCHHAANFDAARVPGHPQWHLAPASMAWEGRTLGEICAQIKDPNRNGGKDMAALLHHMAEDTLVGWGWSPGPGREPAPGTQAAFGALLRAWADTGAHCPPS</sequence>
<proteinExistence type="predicted"/>
<reference evidence="1 2" key="1">
    <citation type="submission" date="2014-03" db="EMBL/GenBank/DDBJ databases">
        <title>Bradyrhizobium valentinum sp. nov., isolated from effective nodules of Lupinus mariae-josephae, a lupine endemic of basic-lime soils in Eastern Spain.</title>
        <authorList>
            <person name="Duran D."/>
            <person name="Rey L."/>
            <person name="Navarro A."/>
            <person name="Busquets A."/>
            <person name="Imperial J."/>
            <person name="Ruiz-Argueso T."/>
        </authorList>
    </citation>
    <scope>NUCLEOTIDE SEQUENCE [LARGE SCALE GENOMIC DNA]</scope>
    <source>
        <strain evidence="1 2">LmjM3</strain>
    </source>
</reference>
<dbReference type="InterPro" id="IPR036280">
    <property type="entry name" value="Multihaem_cyt_sf"/>
</dbReference>
<comment type="caution">
    <text evidence="1">The sequence shown here is derived from an EMBL/GenBank/DDBJ whole genome shotgun (WGS) entry which is preliminary data.</text>
</comment>
<name>A0A0R3LU28_9BRAD</name>
<evidence type="ECO:0000313" key="2">
    <source>
        <dbReference type="Proteomes" id="UP000051913"/>
    </source>
</evidence>
<dbReference type="AlphaFoldDB" id="A0A0R3LU28"/>